<accession>A0A2M8LQY5</accession>
<dbReference type="Proteomes" id="UP000230407">
    <property type="component" value="Unassembled WGS sequence"/>
</dbReference>
<feature type="domain" description="MDMPI C-terminal" evidence="1">
    <location>
        <begin position="140"/>
        <end position="222"/>
    </location>
</feature>
<dbReference type="InterPro" id="IPR034660">
    <property type="entry name" value="DinB/YfiT-like"/>
</dbReference>
<dbReference type="EMBL" id="PGGW01000069">
    <property type="protein sequence ID" value="PJE94371.1"/>
    <property type="molecule type" value="Genomic_DNA"/>
</dbReference>
<protein>
    <recommendedName>
        <fullName evidence="5">Maleylpyruvate isomerase family mycothiol-dependent enzyme</fullName>
    </recommendedName>
</protein>
<dbReference type="Pfam" id="PF07398">
    <property type="entry name" value="MDMPI_C"/>
    <property type="match status" value="1"/>
</dbReference>
<dbReference type="InterPro" id="IPR024344">
    <property type="entry name" value="MDMPI_metal-binding"/>
</dbReference>
<evidence type="ECO:0000313" key="3">
    <source>
        <dbReference type="EMBL" id="PJE94371.1"/>
    </source>
</evidence>
<dbReference type="AlphaFoldDB" id="A0A2M8LQY5"/>
<dbReference type="InterPro" id="IPR017517">
    <property type="entry name" value="Maleyloyr_isom"/>
</dbReference>
<dbReference type="PANTHER" id="PTHR40758:SF1">
    <property type="entry name" value="CONSERVED PROTEIN"/>
    <property type="match status" value="1"/>
</dbReference>
<proteinExistence type="predicted"/>
<dbReference type="InterPro" id="IPR010872">
    <property type="entry name" value="MDMPI_C-term_domain"/>
</dbReference>
<keyword evidence="4" id="KW-1185">Reference proteome</keyword>
<dbReference type="GO" id="GO:0046872">
    <property type="term" value="F:metal ion binding"/>
    <property type="evidence" value="ECO:0007669"/>
    <property type="project" value="InterPro"/>
</dbReference>
<comment type="caution">
    <text evidence="3">The sequence shown here is derived from an EMBL/GenBank/DDBJ whole genome shotgun (WGS) entry which is preliminary data.</text>
</comment>
<evidence type="ECO:0008006" key="5">
    <source>
        <dbReference type="Google" id="ProtNLM"/>
    </source>
</evidence>
<name>A0A2M8LQY5_9ACTN</name>
<dbReference type="GO" id="GO:0005886">
    <property type="term" value="C:plasma membrane"/>
    <property type="evidence" value="ECO:0007669"/>
    <property type="project" value="TreeGrafter"/>
</dbReference>
<evidence type="ECO:0000259" key="1">
    <source>
        <dbReference type="Pfam" id="PF07398"/>
    </source>
</evidence>
<feature type="domain" description="Mycothiol-dependent maleylpyruvate isomerase metal-binding" evidence="2">
    <location>
        <begin position="11"/>
        <end position="127"/>
    </location>
</feature>
<dbReference type="PANTHER" id="PTHR40758">
    <property type="entry name" value="CONSERVED PROTEIN"/>
    <property type="match status" value="1"/>
</dbReference>
<sequence length="233" mass="24537">MDPDLLLGRLRRELGAFRACLGGASECLSVPVAHCGDWTLHDLAAHLGRGNLWAAAAVTEGHGGLRPPPAPGEPAALARWFDGTCAVLLDALAAEPSAPAWTFHPPHTVGFWRRRRALETLVHRWDAEHARGEARPLDPETAAEGVAEVFDTMAPRQIARGRARPPDRAVRLAATDTGASWTYGPGAPVAALSAPAERLLLVLWGRLPADGGAVAWEGDRTAGLGVPAGPLVP</sequence>
<dbReference type="SUPFAM" id="SSF109854">
    <property type="entry name" value="DinB/YfiT-like putative metalloenzymes"/>
    <property type="match status" value="1"/>
</dbReference>
<evidence type="ECO:0000313" key="4">
    <source>
        <dbReference type="Proteomes" id="UP000230407"/>
    </source>
</evidence>
<dbReference type="Pfam" id="PF11716">
    <property type="entry name" value="MDMPI_N"/>
    <property type="match status" value="1"/>
</dbReference>
<gene>
    <name evidence="3" type="ORF">CUT44_29450</name>
</gene>
<evidence type="ECO:0000259" key="2">
    <source>
        <dbReference type="Pfam" id="PF11716"/>
    </source>
</evidence>
<dbReference type="NCBIfam" id="TIGR03083">
    <property type="entry name" value="maleylpyruvate isomerase family mycothiol-dependent enzyme"/>
    <property type="match status" value="1"/>
</dbReference>
<dbReference type="RefSeq" id="WP_100204980.1">
    <property type="nucleotide sequence ID" value="NZ_PGGW01000069.1"/>
</dbReference>
<reference evidence="3 4" key="1">
    <citation type="submission" date="2017-11" db="EMBL/GenBank/DDBJ databases">
        <title>Streptomyces carmine sp. nov., a novel actinomycete isolated from Sophora alopecuroides in Xinjiang, China.</title>
        <authorList>
            <person name="Wang Y."/>
            <person name="Luo X."/>
            <person name="Wan C."/>
            <person name="Zhang L."/>
        </authorList>
    </citation>
    <scope>NUCLEOTIDE SEQUENCE [LARGE SCALE GENOMIC DNA]</scope>
    <source>
        <strain evidence="3 4">TRM SA0054</strain>
    </source>
</reference>
<organism evidence="3 4">
    <name type="scientific">Streptomyces carminius</name>
    <dbReference type="NCBI Taxonomy" id="2665496"/>
    <lineage>
        <taxon>Bacteria</taxon>
        <taxon>Bacillati</taxon>
        <taxon>Actinomycetota</taxon>
        <taxon>Actinomycetes</taxon>
        <taxon>Kitasatosporales</taxon>
        <taxon>Streptomycetaceae</taxon>
        <taxon>Streptomyces</taxon>
    </lineage>
</organism>